<dbReference type="CDD" id="cd17624">
    <property type="entry name" value="REC_OmpR_PmrA-like"/>
    <property type="match status" value="1"/>
</dbReference>
<evidence type="ECO:0000259" key="11">
    <source>
        <dbReference type="PROSITE" id="PS51755"/>
    </source>
</evidence>
<evidence type="ECO:0000256" key="1">
    <source>
        <dbReference type="ARBA" id="ARBA00004496"/>
    </source>
</evidence>
<evidence type="ECO:0000256" key="6">
    <source>
        <dbReference type="ARBA" id="ARBA00023125"/>
    </source>
</evidence>
<dbReference type="SMART" id="SM00862">
    <property type="entry name" value="Trans_reg_C"/>
    <property type="match status" value="1"/>
</dbReference>
<keyword evidence="7" id="KW-0804">Transcription</keyword>
<protein>
    <submittedName>
        <fullName evidence="12">DNA-binding response OmpR family regulator</fullName>
    </submittedName>
</protein>
<organism evidence="12 13">
    <name type="scientific">Rhodocyclus tenuis</name>
    <name type="common">Rhodospirillum tenue</name>
    <dbReference type="NCBI Taxonomy" id="1066"/>
    <lineage>
        <taxon>Bacteria</taxon>
        <taxon>Pseudomonadati</taxon>
        <taxon>Pseudomonadota</taxon>
        <taxon>Betaproteobacteria</taxon>
        <taxon>Rhodocyclales</taxon>
        <taxon>Rhodocyclaceae</taxon>
        <taxon>Rhodocyclus</taxon>
    </lineage>
</organism>
<evidence type="ECO:0000256" key="5">
    <source>
        <dbReference type="ARBA" id="ARBA00023015"/>
    </source>
</evidence>
<sequence length="221" mass="23782">MRILIVEDDSLLGDGMQSGLRQAGFTADWVQDGRAAEAALASEEFSALVLDLGLPGQPDGMALLTKLRARGVALPTLIVTARDTVADKLAGLDGGADDYLVKPFDLDELAARLRALIRRSHGRQAALLEHGNISVDPAARRVTLAGAAVELAAREFALLEALLENRGHVLPRARLEGLIYGWNEEPESNAVEVHVHHLRRKLGATLIRTVRGVGYTIDHAP</sequence>
<dbReference type="GO" id="GO:0000156">
    <property type="term" value="F:phosphorelay response regulator activity"/>
    <property type="evidence" value="ECO:0007669"/>
    <property type="project" value="TreeGrafter"/>
</dbReference>
<dbReference type="InterPro" id="IPR039420">
    <property type="entry name" value="WalR-like"/>
</dbReference>
<evidence type="ECO:0000256" key="8">
    <source>
        <dbReference type="PROSITE-ProRule" id="PRU00169"/>
    </source>
</evidence>
<reference evidence="12 13" key="1">
    <citation type="submission" date="2020-08" db="EMBL/GenBank/DDBJ databases">
        <title>Genome sequencing of Purple Non-Sulfur Bacteria from various extreme environments.</title>
        <authorList>
            <person name="Mayer M."/>
        </authorList>
    </citation>
    <scope>NUCLEOTIDE SEQUENCE [LARGE SCALE GENOMIC DNA]</scope>
    <source>
        <strain evidence="12 13">2761</strain>
    </source>
</reference>
<dbReference type="PANTHER" id="PTHR48111:SF35">
    <property type="entry name" value="TRANSCRIPTIONAL REGULATORY PROTEIN QSEB"/>
    <property type="match status" value="1"/>
</dbReference>
<accession>A0A840GA91</accession>
<dbReference type="InterPro" id="IPR001867">
    <property type="entry name" value="OmpR/PhoB-type_DNA-bd"/>
</dbReference>
<comment type="subcellular location">
    <subcellularLocation>
        <location evidence="1">Cytoplasm</location>
    </subcellularLocation>
</comment>
<dbReference type="Gene3D" id="3.40.50.2300">
    <property type="match status" value="1"/>
</dbReference>
<keyword evidence="2" id="KW-0963">Cytoplasm</keyword>
<dbReference type="GO" id="GO:0000976">
    <property type="term" value="F:transcription cis-regulatory region binding"/>
    <property type="evidence" value="ECO:0007669"/>
    <property type="project" value="TreeGrafter"/>
</dbReference>
<evidence type="ECO:0000256" key="2">
    <source>
        <dbReference type="ARBA" id="ARBA00022490"/>
    </source>
</evidence>
<dbReference type="PANTHER" id="PTHR48111">
    <property type="entry name" value="REGULATOR OF RPOS"/>
    <property type="match status" value="1"/>
</dbReference>
<keyword evidence="6 9" id="KW-0238">DNA-binding</keyword>
<keyword evidence="5" id="KW-0805">Transcription regulation</keyword>
<feature type="domain" description="Response regulatory" evidence="10">
    <location>
        <begin position="2"/>
        <end position="117"/>
    </location>
</feature>
<evidence type="ECO:0000259" key="10">
    <source>
        <dbReference type="PROSITE" id="PS50110"/>
    </source>
</evidence>
<evidence type="ECO:0000256" key="4">
    <source>
        <dbReference type="ARBA" id="ARBA00023012"/>
    </source>
</evidence>
<dbReference type="Proteomes" id="UP000587070">
    <property type="component" value="Unassembled WGS sequence"/>
</dbReference>
<comment type="caution">
    <text evidence="12">The sequence shown here is derived from an EMBL/GenBank/DDBJ whole genome shotgun (WGS) entry which is preliminary data.</text>
</comment>
<dbReference type="InterPro" id="IPR036388">
    <property type="entry name" value="WH-like_DNA-bd_sf"/>
</dbReference>
<feature type="modified residue" description="4-aspartylphosphate" evidence="8">
    <location>
        <position position="51"/>
    </location>
</feature>
<name>A0A840GA91_RHOTE</name>
<dbReference type="GO" id="GO:0032993">
    <property type="term" value="C:protein-DNA complex"/>
    <property type="evidence" value="ECO:0007669"/>
    <property type="project" value="TreeGrafter"/>
</dbReference>
<dbReference type="PROSITE" id="PS51755">
    <property type="entry name" value="OMPR_PHOB"/>
    <property type="match status" value="1"/>
</dbReference>
<dbReference type="SMART" id="SM00448">
    <property type="entry name" value="REC"/>
    <property type="match status" value="1"/>
</dbReference>
<dbReference type="InterPro" id="IPR001789">
    <property type="entry name" value="Sig_transdc_resp-reg_receiver"/>
</dbReference>
<feature type="DNA-binding region" description="OmpR/PhoB-type" evidence="9">
    <location>
        <begin position="125"/>
        <end position="219"/>
    </location>
</feature>
<dbReference type="Gene3D" id="6.10.250.690">
    <property type="match status" value="1"/>
</dbReference>
<dbReference type="GO" id="GO:0005829">
    <property type="term" value="C:cytosol"/>
    <property type="evidence" value="ECO:0007669"/>
    <property type="project" value="TreeGrafter"/>
</dbReference>
<feature type="domain" description="OmpR/PhoB-type" evidence="11">
    <location>
        <begin position="125"/>
        <end position="219"/>
    </location>
</feature>
<dbReference type="RefSeq" id="WP_153116782.1">
    <property type="nucleotide sequence ID" value="NZ_JACIGE010000007.1"/>
</dbReference>
<proteinExistence type="predicted"/>
<evidence type="ECO:0000256" key="7">
    <source>
        <dbReference type="ARBA" id="ARBA00023163"/>
    </source>
</evidence>
<evidence type="ECO:0000313" key="12">
    <source>
        <dbReference type="EMBL" id="MBB4247820.1"/>
    </source>
</evidence>
<evidence type="ECO:0000256" key="9">
    <source>
        <dbReference type="PROSITE-ProRule" id="PRU01091"/>
    </source>
</evidence>
<dbReference type="EMBL" id="JACIGE010000007">
    <property type="protein sequence ID" value="MBB4247820.1"/>
    <property type="molecule type" value="Genomic_DNA"/>
</dbReference>
<dbReference type="Gene3D" id="1.10.10.10">
    <property type="entry name" value="Winged helix-like DNA-binding domain superfamily/Winged helix DNA-binding domain"/>
    <property type="match status" value="1"/>
</dbReference>
<dbReference type="PROSITE" id="PS50110">
    <property type="entry name" value="RESPONSE_REGULATORY"/>
    <property type="match status" value="1"/>
</dbReference>
<keyword evidence="13" id="KW-1185">Reference proteome</keyword>
<keyword evidence="4" id="KW-0902">Two-component regulatory system</keyword>
<keyword evidence="3 8" id="KW-0597">Phosphoprotein</keyword>
<dbReference type="SUPFAM" id="SSF52172">
    <property type="entry name" value="CheY-like"/>
    <property type="match status" value="1"/>
</dbReference>
<evidence type="ECO:0000313" key="13">
    <source>
        <dbReference type="Proteomes" id="UP000587070"/>
    </source>
</evidence>
<dbReference type="GO" id="GO:0006355">
    <property type="term" value="P:regulation of DNA-templated transcription"/>
    <property type="evidence" value="ECO:0007669"/>
    <property type="project" value="InterPro"/>
</dbReference>
<dbReference type="CDD" id="cd00383">
    <property type="entry name" value="trans_reg_C"/>
    <property type="match status" value="1"/>
</dbReference>
<dbReference type="Pfam" id="PF00486">
    <property type="entry name" value="Trans_reg_C"/>
    <property type="match status" value="1"/>
</dbReference>
<gene>
    <name evidence="12" type="ORF">GGD90_002205</name>
</gene>
<dbReference type="InterPro" id="IPR011006">
    <property type="entry name" value="CheY-like_superfamily"/>
</dbReference>
<evidence type="ECO:0000256" key="3">
    <source>
        <dbReference type="ARBA" id="ARBA00022553"/>
    </source>
</evidence>
<dbReference type="Pfam" id="PF00072">
    <property type="entry name" value="Response_reg"/>
    <property type="match status" value="1"/>
</dbReference>
<dbReference type="OrthoDB" id="9802426at2"/>
<dbReference type="AlphaFoldDB" id="A0A840GA91"/>